<dbReference type="EMBL" id="CASHTH010000031">
    <property type="protein sequence ID" value="CAI7989460.1"/>
    <property type="molecule type" value="Genomic_DNA"/>
</dbReference>
<accession>A0AA35QRS2</accession>
<dbReference type="AlphaFoldDB" id="A0AA35QRS2"/>
<gene>
    <name evidence="1" type="ORF">GBAR_LOCUS224</name>
</gene>
<name>A0AA35QRS2_GEOBA</name>
<proteinExistence type="predicted"/>
<comment type="caution">
    <text evidence="1">The sequence shown here is derived from an EMBL/GenBank/DDBJ whole genome shotgun (WGS) entry which is preliminary data.</text>
</comment>
<evidence type="ECO:0008006" key="3">
    <source>
        <dbReference type="Google" id="ProtNLM"/>
    </source>
</evidence>
<evidence type="ECO:0000313" key="2">
    <source>
        <dbReference type="Proteomes" id="UP001174909"/>
    </source>
</evidence>
<dbReference type="Gene3D" id="3.10.129.10">
    <property type="entry name" value="Hotdog Thioesterase"/>
    <property type="match status" value="1"/>
</dbReference>
<keyword evidence="2" id="KW-1185">Reference proteome</keyword>
<dbReference type="SUPFAM" id="SSF54637">
    <property type="entry name" value="Thioesterase/thiol ester dehydrase-isomerase"/>
    <property type="match status" value="1"/>
</dbReference>
<reference evidence="1" key="1">
    <citation type="submission" date="2023-03" db="EMBL/GenBank/DDBJ databases">
        <authorList>
            <person name="Steffen K."/>
            <person name="Cardenas P."/>
        </authorList>
    </citation>
    <scope>NUCLEOTIDE SEQUENCE</scope>
</reference>
<organism evidence="1 2">
    <name type="scientific">Geodia barretti</name>
    <name type="common">Barrett's horny sponge</name>
    <dbReference type="NCBI Taxonomy" id="519541"/>
    <lineage>
        <taxon>Eukaryota</taxon>
        <taxon>Metazoa</taxon>
        <taxon>Porifera</taxon>
        <taxon>Demospongiae</taxon>
        <taxon>Heteroscleromorpha</taxon>
        <taxon>Tetractinellida</taxon>
        <taxon>Astrophorina</taxon>
        <taxon>Geodiidae</taxon>
        <taxon>Geodia</taxon>
    </lineage>
</organism>
<sequence>MPEQELPLFDYNEVQIGEALGSYEYLLTQDMVDLYRRAVDDPDAVFPTIAVKHDATSLAMAYDDQTGGVNAGNEIDLHNTPIPGKKIRVTGRIHDKYIRRDKPYLVIEATAMDEDGRLIEKMRTYQLKKPEELGKKWHPQG</sequence>
<protein>
    <recommendedName>
        <fullName evidence="3">MaoC family dehydratase</fullName>
    </recommendedName>
</protein>
<dbReference type="InterPro" id="IPR029069">
    <property type="entry name" value="HotDog_dom_sf"/>
</dbReference>
<evidence type="ECO:0000313" key="1">
    <source>
        <dbReference type="EMBL" id="CAI7989460.1"/>
    </source>
</evidence>
<dbReference type="Proteomes" id="UP001174909">
    <property type="component" value="Unassembled WGS sequence"/>
</dbReference>